<evidence type="ECO:0000256" key="8">
    <source>
        <dbReference type="HAMAP-Rule" id="MF_00178"/>
    </source>
</evidence>
<feature type="binding site" evidence="8">
    <location>
        <begin position="86"/>
        <end position="87"/>
    </location>
    <ligand>
        <name>(2S)-2-hydroxy-3-oxobutyl phosphate</name>
        <dbReference type="ChEBI" id="CHEBI:58830"/>
    </ligand>
</feature>
<comment type="caution">
    <text evidence="9">The sequence shown here is derived from an EMBL/GenBank/DDBJ whole genome shotgun (WGS) entry which is preliminary data.</text>
</comment>
<dbReference type="SUPFAM" id="SSF52121">
    <property type="entry name" value="Lumazine synthase"/>
    <property type="match status" value="1"/>
</dbReference>
<dbReference type="OrthoDB" id="9809709at2"/>
<dbReference type="NCBIfam" id="TIGR00114">
    <property type="entry name" value="lumazine-synth"/>
    <property type="match status" value="1"/>
</dbReference>
<feature type="binding site" evidence="8">
    <location>
        <begin position="81"/>
        <end position="83"/>
    </location>
    <ligand>
        <name>5-amino-6-(D-ribitylamino)uracil</name>
        <dbReference type="ChEBI" id="CHEBI:15934"/>
    </ligand>
</feature>
<dbReference type="NCBIfam" id="NF000812">
    <property type="entry name" value="PRK00061.1-4"/>
    <property type="match status" value="1"/>
</dbReference>
<evidence type="ECO:0000256" key="4">
    <source>
        <dbReference type="ARBA" id="ARBA00022619"/>
    </source>
</evidence>
<dbReference type="FunFam" id="3.40.50.960:FF:000001">
    <property type="entry name" value="6,7-dimethyl-8-ribityllumazine synthase"/>
    <property type="match status" value="1"/>
</dbReference>
<evidence type="ECO:0000256" key="6">
    <source>
        <dbReference type="ARBA" id="ARBA00048785"/>
    </source>
</evidence>
<dbReference type="Pfam" id="PF00885">
    <property type="entry name" value="DMRL_synthase"/>
    <property type="match status" value="1"/>
</dbReference>
<accession>A0A2T0LD59</accession>
<protein>
    <recommendedName>
        <fullName evidence="7 8">6,7-dimethyl-8-ribityllumazine synthase</fullName>
        <shortName evidence="8">DMRL synthase</shortName>
        <shortName evidence="8">LS</shortName>
        <shortName evidence="8">Lumazine synthase</shortName>
        <ecNumber evidence="3 8">2.5.1.78</ecNumber>
    </recommendedName>
</protein>
<evidence type="ECO:0000313" key="10">
    <source>
        <dbReference type="Proteomes" id="UP000237797"/>
    </source>
</evidence>
<evidence type="ECO:0000256" key="3">
    <source>
        <dbReference type="ARBA" id="ARBA00012664"/>
    </source>
</evidence>
<dbReference type="HAMAP" id="MF_00178">
    <property type="entry name" value="Lumazine_synth"/>
    <property type="match status" value="1"/>
</dbReference>
<feature type="binding site" evidence="8">
    <location>
        <position position="128"/>
    </location>
    <ligand>
        <name>(2S)-2-hydroxy-3-oxobutyl phosphate</name>
        <dbReference type="ChEBI" id="CHEBI:58830"/>
    </ligand>
</feature>
<dbReference type="InterPro" id="IPR002180">
    <property type="entry name" value="LS/RS"/>
</dbReference>
<reference evidence="9 10" key="1">
    <citation type="submission" date="2018-03" db="EMBL/GenBank/DDBJ databases">
        <title>Genomic Encyclopedia of Archaeal and Bacterial Type Strains, Phase II (KMG-II): from individual species to whole genera.</title>
        <authorList>
            <person name="Goeker M."/>
        </authorList>
    </citation>
    <scope>NUCLEOTIDE SEQUENCE [LARGE SCALE GENOMIC DNA]</scope>
    <source>
        <strain evidence="9 10">DSM 44946</strain>
    </source>
</reference>
<comment type="function">
    <text evidence="8">Catalyzes the formation of 6,7-dimethyl-8-ribityllumazine by condensation of 5-amino-6-(D-ribitylamino)uracil with 3,4-dihydroxy-2-butanone 4-phosphate. This is the penultimate step in the biosynthesis of riboflavin.</text>
</comment>
<name>A0A2T0LD59_9BACL</name>
<feature type="binding site" evidence="8">
    <location>
        <position position="114"/>
    </location>
    <ligand>
        <name>5-amino-6-(D-ribitylamino)uracil</name>
        <dbReference type="ChEBI" id="CHEBI:15934"/>
    </ligand>
</feature>
<gene>
    <name evidence="8" type="primary">ribH</name>
    <name evidence="9" type="ORF">CLV97_11848</name>
</gene>
<dbReference type="Gene3D" id="3.40.50.960">
    <property type="entry name" value="Lumazine/riboflavin synthase"/>
    <property type="match status" value="1"/>
</dbReference>
<keyword evidence="4 8" id="KW-0686">Riboflavin biosynthesis</keyword>
<evidence type="ECO:0000256" key="1">
    <source>
        <dbReference type="ARBA" id="ARBA00004917"/>
    </source>
</evidence>
<feature type="binding site" evidence="8">
    <location>
        <position position="23"/>
    </location>
    <ligand>
        <name>5-amino-6-(D-ribitylamino)uracil</name>
        <dbReference type="ChEBI" id="CHEBI:15934"/>
    </ligand>
</feature>
<dbReference type="AlphaFoldDB" id="A0A2T0LD59"/>
<dbReference type="RefSeq" id="WP_106345682.1">
    <property type="nucleotide sequence ID" value="NZ_PVNE01000018.1"/>
</dbReference>
<feature type="active site" description="Proton donor" evidence="8">
    <location>
        <position position="89"/>
    </location>
</feature>
<evidence type="ECO:0000256" key="2">
    <source>
        <dbReference type="ARBA" id="ARBA00007424"/>
    </source>
</evidence>
<dbReference type="Proteomes" id="UP000237797">
    <property type="component" value="Unassembled WGS sequence"/>
</dbReference>
<keyword evidence="5 8" id="KW-0808">Transferase</keyword>
<keyword evidence="10" id="KW-1185">Reference proteome</keyword>
<sequence length="156" mass="16365">MPKVYEGKLVGQGLRFGIVVSRFNEFITSKLLAGAEDALYRHGASEDAVEIAWVPGAFEIPLAADRMAASGRYDAVIALGAVIRGATAHFDYVAGEVAKGVSGAALKNGVPVIFGVITVDTIEQAIERAGTKSGNKGWEAAVTAIEMANLMRELKG</sequence>
<dbReference type="GO" id="GO:0009349">
    <property type="term" value="C:riboflavin synthase complex"/>
    <property type="evidence" value="ECO:0007669"/>
    <property type="project" value="UniProtKB-UniRule"/>
</dbReference>
<evidence type="ECO:0000313" key="9">
    <source>
        <dbReference type="EMBL" id="PRX39972.1"/>
    </source>
</evidence>
<dbReference type="PANTHER" id="PTHR21058:SF0">
    <property type="entry name" value="6,7-DIMETHYL-8-RIBITYLLUMAZINE SYNTHASE"/>
    <property type="match status" value="1"/>
</dbReference>
<dbReference type="InterPro" id="IPR036467">
    <property type="entry name" value="LS/RS_sf"/>
</dbReference>
<dbReference type="GO" id="GO:0009231">
    <property type="term" value="P:riboflavin biosynthetic process"/>
    <property type="evidence" value="ECO:0007669"/>
    <property type="project" value="UniProtKB-UniRule"/>
</dbReference>
<dbReference type="UniPathway" id="UPA00275">
    <property type="reaction ID" value="UER00404"/>
</dbReference>
<comment type="subunit">
    <text evidence="8">Forms an icosahedral capsid composed of 60 subunits, arranged as a dodecamer of pentamers.</text>
</comment>
<organism evidence="9 10">
    <name type="scientific">Planifilum fimeticola</name>
    <dbReference type="NCBI Taxonomy" id="201975"/>
    <lineage>
        <taxon>Bacteria</taxon>
        <taxon>Bacillati</taxon>
        <taxon>Bacillota</taxon>
        <taxon>Bacilli</taxon>
        <taxon>Bacillales</taxon>
        <taxon>Thermoactinomycetaceae</taxon>
        <taxon>Planifilum</taxon>
    </lineage>
</organism>
<feature type="binding site" evidence="8">
    <location>
        <begin position="57"/>
        <end position="59"/>
    </location>
    <ligand>
        <name>5-amino-6-(D-ribitylamino)uracil</name>
        <dbReference type="ChEBI" id="CHEBI:15934"/>
    </ligand>
</feature>
<dbReference type="GO" id="GO:0005829">
    <property type="term" value="C:cytosol"/>
    <property type="evidence" value="ECO:0007669"/>
    <property type="project" value="TreeGrafter"/>
</dbReference>
<dbReference type="PANTHER" id="PTHR21058">
    <property type="entry name" value="6,7-DIMETHYL-8-RIBITYLLUMAZINE SYNTHASE DMRL SYNTHASE LUMAZINE SYNTHASE"/>
    <property type="match status" value="1"/>
</dbReference>
<evidence type="ECO:0000256" key="7">
    <source>
        <dbReference type="ARBA" id="ARBA00072606"/>
    </source>
</evidence>
<dbReference type="InterPro" id="IPR034964">
    <property type="entry name" value="LS"/>
</dbReference>
<evidence type="ECO:0000256" key="5">
    <source>
        <dbReference type="ARBA" id="ARBA00022679"/>
    </source>
</evidence>
<dbReference type="EMBL" id="PVNE01000018">
    <property type="protein sequence ID" value="PRX39972.1"/>
    <property type="molecule type" value="Genomic_DNA"/>
</dbReference>
<dbReference type="GO" id="GO:0000906">
    <property type="term" value="F:6,7-dimethyl-8-ribityllumazine synthase activity"/>
    <property type="evidence" value="ECO:0007669"/>
    <property type="project" value="UniProtKB-UniRule"/>
</dbReference>
<comment type="pathway">
    <text evidence="1 8">Cofactor biosynthesis; riboflavin biosynthesis; riboflavin from 2-hydroxy-3-oxobutyl phosphate and 5-amino-6-(D-ribitylamino)uracil: step 1/2.</text>
</comment>
<comment type="similarity">
    <text evidence="2 8">Belongs to the DMRL synthase family.</text>
</comment>
<dbReference type="CDD" id="cd09209">
    <property type="entry name" value="Lumazine_synthase-I"/>
    <property type="match status" value="1"/>
</dbReference>
<comment type="catalytic activity">
    <reaction evidence="6 8">
        <text>(2S)-2-hydroxy-3-oxobutyl phosphate + 5-amino-6-(D-ribitylamino)uracil = 6,7-dimethyl-8-(1-D-ribityl)lumazine + phosphate + 2 H2O + H(+)</text>
        <dbReference type="Rhea" id="RHEA:26152"/>
        <dbReference type="ChEBI" id="CHEBI:15377"/>
        <dbReference type="ChEBI" id="CHEBI:15378"/>
        <dbReference type="ChEBI" id="CHEBI:15934"/>
        <dbReference type="ChEBI" id="CHEBI:43474"/>
        <dbReference type="ChEBI" id="CHEBI:58201"/>
        <dbReference type="ChEBI" id="CHEBI:58830"/>
        <dbReference type="EC" id="2.5.1.78"/>
    </reaction>
</comment>
<dbReference type="EC" id="2.5.1.78" evidence="3 8"/>
<proteinExistence type="inferred from homology"/>